<dbReference type="SMART" id="SM00554">
    <property type="entry name" value="FAS1"/>
    <property type="match status" value="4"/>
</dbReference>
<gene>
    <name evidence="2" type="ORF">JTE90_024906</name>
</gene>
<keyword evidence="3" id="KW-1185">Reference proteome</keyword>
<sequence length="569" mass="62602">MGATEFVSMADEASMTDTLHTGNYTIFCPLNSALESFIQDEQFEMGNEILVHPHQDRIRPDKKLVLQNLLTDHMVSGFHKMDDFRDRQLIQAAHQDSHIRMNVYHVPEKVVTANCVPVLSGDHFARNGIIHVIEKVLPVPSRSVADIIAGDSQFSVLKGLLSRAGLVQTLRNTNRTFTIFAPTNHAFIMAQESIPTSDRCIVSSMKHHIVDHVICSSAIPQFAKSLNLVGELLALSRDDNNKLFVEDVQMVARDIMATNGVVHVIDGLLTTRQAKGASQILDDYGLTEFSSLLEVANLKTLFDSFENVTFFVPSNEAIKAIPPGLLDSLVTNIDSLFSILLYHVADGQAEPSVKEQVLSSKLDNTSIRVQVHAPYPHANPQILVQCATVLSAGNKMCGGSLHIVNKLLLPPKLSILQVLEGLEGFSTLVMLLKATGLDRRLGSAELGRYTFLAPTDDAFHMRGEDALFSLMDDRGRAADILRMHIISGTVCCSQLKSDLLSGRPHVRTIDGSILKLDRYREGSLRIGGGRIVDCDIMATNGVIHMVDTIVRHEDFALGTGFTDNVLIRI</sequence>
<dbReference type="PANTHER" id="PTHR10900">
    <property type="entry name" value="PERIOSTIN-RELATED"/>
    <property type="match status" value="1"/>
</dbReference>
<feature type="domain" description="FAS1" evidence="1">
    <location>
        <begin position="273"/>
        <end position="408"/>
    </location>
</feature>
<dbReference type="GO" id="GO:0030198">
    <property type="term" value="P:extracellular matrix organization"/>
    <property type="evidence" value="ECO:0007669"/>
    <property type="project" value="TreeGrafter"/>
</dbReference>
<proteinExistence type="predicted"/>
<organism evidence="2 3">
    <name type="scientific">Oedothorax gibbosus</name>
    <dbReference type="NCBI Taxonomy" id="931172"/>
    <lineage>
        <taxon>Eukaryota</taxon>
        <taxon>Metazoa</taxon>
        <taxon>Ecdysozoa</taxon>
        <taxon>Arthropoda</taxon>
        <taxon>Chelicerata</taxon>
        <taxon>Arachnida</taxon>
        <taxon>Araneae</taxon>
        <taxon>Araneomorphae</taxon>
        <taxon>Entelegynae</taxon>
        <taxon>Araneoidea</taxon>
        <taxon>Linyphiidae</taxon>
        <taxon>Erigoninae</taxon>
        <taxon>Oedothorax</taxon>
    </lineage>
</organism>
<comment type="caution">
    <text evidence="2">The sequence shown here is derived from an EMBL/GenBank/DDBJ whole genome shotgun (WGS) entry which is preliminary data.</text>
</comment>
<dbReference type="GO" id="GO:0031012">
    <property type="term" value="C:extracellular matrix"/>
    <property type="evidence" value="ECO:0007669"/>
    <property type="project" value="TreeGrafter"/>
</dbReference>
<dbReference type="SUPFAM" id="SSF82153">
    <property type="entry name" value="FAS1 domain"/>
    <property type="match status" value="4"/>
</dbReference>
<dbReference type="GO" id="GO:0005615">
    <property type="term" value="C:extracellular space"/>
    <property type="evidence" value="ECO:0007669"/>
    <property type="project" value="TreeGrafter"/>
</dbReference>
<dbReference type="PROSITE" id="PS50213">
    <property type="entry name" value="FAS1"/>
    <property type="match status" value="4"/>
</dbReference>
<reference evidence="2 3" key="1">
    <citation type="journal article" date="2022" name="Nat. Ecol. Evol.">
        <title>A masculinizing supergene underlies an exaggerated male reproductive morph in a spider.</title>
        <authorList>
            <person name="Hendrickx F."/>
            <person name="De Corte Z."/>
            <person name="Sonet G."/>
            <person name="Van Belleghem S.M."/>
            <person name="Kostlbacher S."/>
            <person name="Vangestel C."/>
        </authorList>
    </citation>
    <scope>NUCLEOTIDE SEQUENCE [LARGE SCALE GENOMIC DNA]</scope>
    <source>
        <strain evidence="2">W744_W776</strain>
    </source>
</reference>
<evidence type="ECO:0000313" key="2">
    <source>
        <dbReference type="EMBL" id="KAG8178932.1"/>
    </source>
</evidence>
<dbReference type="GO" id="GO:0050839">
    <property type="term" value="F:cell adhesion molecule binding"/>
    <property type="evidence" value="ECO:0007669"/>
    <property type="project" value="TreeGrafter"/>
</dbReference>
<protein>
    <recommendedName>
        <fullName evidence="1">FAS1 domain-containing protein</fullName>
    </recommendedName>
</protein>
<dbReference type="Pfam" id="PF02469">
    <property type="entry name" value="Fasciclin"/>
    <property type="match status" value="4"/>
</dbReference>
<evidence type="ECO:0000313" key="3">
    <source>
        <dbReference type="Proteomes" id="UP000827092"/>
    </source>
</evidence>
<dbReference type="InterPro" id="IPR036378">
    <property type="entry name" value="FAS1_dom_sf"/>
</dbReference>
<accession>A0AAV6U3A4</accession>
<dbReference type="Gene3D" id="2.30.180.10">
    <property type="entry name" value="FAS1 domain"/>
    <property type="match status" value="4"/>
</dbReference>
<dbReference type="FunFam" id="2.30.180.10:FF:000032">
    <property type="entry name" value="Fasciclin domain-containing protein, putative"/>
    <property type="match status" value="1"/>
</dbReference>
<dbReference type="AlphaFoldDB" id="A0AAV6U3A4"/>
<dbReference type="PANTHER" id="PTHR10900:SF77">
    <property type="entry name" value="FI19380P1"/>
    <property type="match status" value="1"/>
</dbReference>
<feature type="domain" description="FAS1" evidence="1">
    <location>
        <begin position="1"/>
        <end position="137"/>
    </location>
</feature>
<feature type="domain" description="FAS1" evidence="1">
    <location>
        <begin position="412"/>
        <end position="550"/>
    </location>
</feature>
<feature type="domain" description="FAS1" evidence="1">
    <location>
        <begin position="141"/>
        <end position="269"/>
    </location>
</feature>
<dbReference type="GO" id="GO:0007155">
    <property type="term" value="P:cell adhesion"/>
    <property type="evidence" value="ECO:0007669"/>
    <property type="project" value="TreeGrafter"/>
</dbReference>
<dbReference type="Proteomes" id="UP000827092">
    <property type="component" value="Unassembled WGS sequence"/>
</dbReference>
<name>A0AAV6U3A4_9ARAC</name>
<dbReference type="InterPro" id="IPR050904">
    <property type="entry name" value="Adhesion/Biosynth-related"/>
</dbReference>
<evidence type="ECO:0000259" key="1">
    <source>
        <dbReference type="PROSITE" id="PS50213"/>
    </source>
</evidence>
<dbReference type="InterPro" id="IPR000782">
    <property type="entry name" value="FAS1_domain"/>
</dbReference>
<dbReference type="EMBL" id="JAFNEN010000658">
    <property type="protein sequence ID" value="KAG8178932.1"/>
    <property type="molecule type" value="Genomic_DNA"/>
</dbReference>